<name>A0ABC8B0D1_9NOCA</name>
<dbReference type="Pfam" id="PF13560">
    <property type="entry name" value="HTH_31"/>
    <property type="match status" value="1"/>
</dbReference>
<evidence type="ECO:0000313" key="3">
    <source>
        <dbReference type="Proteomes" id="UP000180166"/>
    </source>
</evidence>
<dbReference type="SUPFAM" id="SSF52540">
    <property type="entry name" value="P-loop containing nucleoside triphosphate hydrolases"/>
    <property type="match status" value="1"/>
</dbReference>
<dbReference type="InterPro" id="IPR010982">
    <property type="entry name" value="Lambda_DNA-bd_dom_sf"/>
</dbReference>
<protein>
    <submittedName>
        <fullName evidence="2">Kinesin light chain</fullName>
    </submittedName>
</protein>
<sequence length="837" mass="90590">MSRAEPRGIAAPDPRRITTRREFGRELTLARRRSGLTVRQVATRVGLPTSTLGGYFAGSHLPALQPADLLVTLLAALGIDRAEDVRRWGEAYWRVREGATDAADFDDSKNSARLLVSTRPPVDRLAVEPRVRGRDTLVRALDDRVAAAAGCEQSTAVHVLQGLGGCGKSMVALTVAEHAQAAGIPVFWISGDSTETLAAGMHALTVQLGAAGYLSEGGSPPDTLWRCLDDLLDRWLLVLDNVDDPQRVLALPGARIGDGTGWLRPVEGGRGTVIVTTRDGDQAIWGDPLPPWLRLHRVGGLSAADGARVLAELAGDDDAAGGAELSDRLGGLPLALMLVGRYLAETRRIPSRLGASALPRTYGEYRDTLRHSGYRTLVPEHGRGDERLVIGRSWRLSLDLLARRGVPQAGALLGTLACFGTEPIPYGELLLAETLSGTTLFEGITARGIWQALRALDDLGLITLHAPAESGERCSESLELHPLVRDMARHDAASSEPAVAYLETGTALLHAALRNAHPKSPEAWHKWRSLLSHATAPLELLTVLPTATAAVRAALELGGDAAQYLRASGLRDRAEATFSAVLRLSADRLADTDPLRLDIEHNFARLRYDQGRYAEAEQLYRTVLARRRARLGHRHPDTLVTQHYLARTLRRLREFEQARTLLEETFRIRLELLGARHPDTLTSRQGIADLLRAEGEVAQAETIYAEVLADRTEVLGPDHPATLSTRQYRAELLHARGHLVEAEAELRLLRAANQRVRGADHPRTLAVGSTLAEVLVDLGRPADAAEVAVVVAGATRRLFGAAHPATLAARRRLARIESEITGVATDSGDSSAPPAHR</sequence>
<dbReference type="InterPro" id="IPR001387">
    <property type="entry name" value="Cro/C1-type_HTH"/>
</dbReference>
<dbReference type="Proteomes" id="UP000180166">
    <property type="component" value="Chromosome"/>
</dbReference>
<dbReference type="PROSITE" id="PS50943">
    <property type="entry name" value="HTH_CROC1"/>
    <property type="match status" value="1"/>
</dbReference>
<reference evidence="2 3" key="1">
    <citation type="submission" date="2016-10" db="EMBL/GenBank/DDBJ databases">
        <title>Genome sequence of Nocardia seriolae strain EM150506, isolated from Anguila japonica.</title>
        <authorList>
            <person name="Han H.-J."/>
        </authorList>
    </citation>
    <scope>NUCLEOTIDE SEQUENCE [LARGE SCALE GENOMIC DNA]</scope>
    <source>
        <strain evidence="2 3">EM150506</strain>
    </source>
</reference>
<dbReference type="Gene3D" id="1.10.260.40">
    <property type="entry name" value="lambda repressor-like DNA-binding domains"/>
    <property type="match status" value="1"/>
</dbReference>
<evidence type="ECO:0000259" key="1">
    <source>
        <dbReference type="PROSITE" id="PS50943"/>
    </source>
</evidence>
<dbReference type="RefSeq" id="WP_071344356.1">
    <property type="nucleotide sequence ID" value="NZ_BAAARX010000002.1"/>
</dbReference>
<dbReference type="SUPFAM" id="SSF48452">
    <property type="entry name" value="TPR-like"/>
    <property type="match status" value="2"/>
</dbReference>
<gene>
    <name evidence="2" type="ORF">NS506_05919</name>
</gene>
<accession>A0ABC8B0D1</accession>
<dbReference type="AlphaFoldDB" id="A0ABC8B0D1"/>
<dbReference type="CDD" id="cd00093">
    <property type="entry name" value="HTH_XRE"/>
    <property type="match status" value="1"/>
</dbReference>
<dbReference type="Gene3D" id="3.40.50.300">
    <property type="entry name" value="P-loop containing nucleotide triphosphate hydrolases"/>
    <property type="match status" value="1"/>
</dbReference>
<dbReference type="PANTHER" id="PTHR46082:SF6">
    <property type="entry name" value="AAA+ ATPASE DOMAIN-CONTAINING PROTEIN-RELATED"/>
    <property type="match status" value="1"/>
</dbReference>
<dbReference type="KEGG" id="nsr:NS506_05919"/>
<dbReference type="Pfam" id="PF13424">
    <property type="entry name" value="TPR_12"/>
    <property type="match status" value="2"/>
</dbReference>
<dbReference type="InterPro" id="IPR011990">
    <property type="entry name" value="TPR-like_helical_dom_sf"/>
</dbReference>
<dbReference type="EMBL" id="CP017839">
    <property type="protein sequence ID" value="APA99955.1"/>
    <property type="molecule type" value="Genomic_DNA"/>
</dbReference>
<dbReference type="GeneID" id="93376421"/>
<dbReference type="PANTHER" id="PTHR46082">
    <property type="entry name" value="ATP/GTP-BINDING PROTEIN-RELATED"/>
    <property type="match status" value="1"/>
</dbReference>
<dbReference type="PRINTS" id="PR00364">
    <property type="entry name" value="DISEASERSIST"/>
</dbReference>
<dbReference type="SMART" id="SM00530">
    <property type="entry name" value="HTH_XRE"/>
    <property type="match status" value="1"/>
</dbReference>
<evidence type="ECO:0000313" key="2">
    <source>
        <dbReference type="EMBL" id="APA99955.1"/>
    </source>
</evidence>
<dbReference type="InterPro" id="IPR053137">
    <property type="entry name" value="NLR-like"/>
</dbReference>
<dbReference type="InterPro" id="IPR027417">
    <property type="entry name" value="P-loop_NTPase"/>
</dbReference>
<proteinExistence type="predicted"/>
<feature type="domain" description="HTH cro/C1-type" evidence="1">
    <location>
        <begin position="27"/>
        <end position="85"/>
    </location>
</feature>
<dbReference type="Gene3D" id="1.25.40.10">
    <property type="entry name" value="Tetratricopeptide repeat domain"/>
    <property type="match status" value="2"/>
</dbReference>
<dbReference type="SUPFAM" id="SSF47413">
    <property type="entry name" value="lambda repressor-like DNA-binding domains"/>
    <property type="match status" value="1"/>
</dbReference>
<organism evidence="2 3">
    <name type="scientific">Nocardia seriolae</name>
    <dbReference type="NCBI Taxonomy" id="37332"/>
    <lineage>
        <taxon>Bacteria</taxon>
        <taxon>Bacillati</taxon>
        <taxon>Actinomycetota</taxon>
        <taxon>Actinomycetes</taxon>
        <taxon>Mycobacteriales</taxon>
        <taxon>Nocardiaceae</taxon>
        <taxon>Nocardia</taxon>
    </lineage>
</organism>